<organism evidence="7 8">
    <name type="scientific">Angustibacter aerolatus</name>
    <dbReference type="NCBI Taxonomy" id="1162965"/>
    <lineage>
        <taxon>Bacteria</taxon>
        <taxon>Bacillati</taxon>
        <taxon>Actinomycetota</taxon>
        <taxon>Actinomycetes</taxon>
        <taxon>Kineosporiales</taxon>
        <taxon>Kineosporiaceae</taxon>
    </lineage>
</organism>
<sequence length="306" mass="32256">MARPVAPRGQGRERVLAAALDLFAEHGTSGTSLQMIADRMGVTKAAVYFQFHAKDDIVLAVLQPVFDRLEGLVEAAEAVEGRAEQVDAVVTGLVDVVVDHRRLVALLRGDPSVGRHLEEHEPMPSVVARLGALMLGPDPSPSARVAASVAGAGLMLATADPQARRPRRRGAAPRAAALLEAAAAGLIRAQAAARPGRGSVGGGHPGGRRARGRDPGAHRRPLRPAPRGPAHDARREHHAVRGNGRRRHRHGDRRVVRRCAAAGGRDHRGPDLERGSDADVGSGDHGGRRARRASRASATAGCRRPS</sequence>
<dbReference type="Proteomes" id="UP001157017">
    <property type="component" value="Unassembled WGS sequence"/>
</dbReference>
<protein>
    <recommendedName>
        <fullName evidence="6">HTH tetR-type domain-containing protein</fullName>
    </recommendedName>
</protein>
<proteinExistence type="predicted"/>
<dbReference type="Gene3D" id="1.10.357.10">
    <property type="entry name" value="Tetracycline Repressor, domain 2"/>
    <property type="match status" value="1"/>
</dbReference>
<dbReference type="InterPro" id="IPR009057">
    <property type="entry name" value="Homeodomain-like_sf"/>
</dbReference>
<keyword evidence="1" id="KW-0805">Transcription regulation</keyword>
<dbReference type="Pfam" id="PF00440">
    <property type="entry name" value="TetR_N"/>
    <property type="match status" value="1"/>
</dbReference>
<keyword evidence="8" id="KW-1185">Reference proteome</keyword>
<evidence type="ECO:0000256" key="1">
    <source>
        <dbReference type="ARBA" id="ARBA00023015"/>
    </source>
</evidence>
<feature type="domain" description="HTH tetR-type" evidence="6">
    <location>
        <begin position="9"/>
        <end position="69"/>
    </location>
</feature>
<keyword evidence="3" id="KW-0804">Transcription</keyword>
<dbReference type="SUPFAM" id="SSF46689">
    <property type="entry name" value="Homeodomain-like"/>
    <property type="match status" value="1"/>
</dbReference>
<feature type="compositionally biased region" description="Low complexity" evidence="5">
    <location>
        <begin position="295"/>
        <end position="306"/>
    </location>
</feature>
<evidence type="ECO:0000256" key="5">
    <source>
        <dbReference type="SAM" id="MobiDB-lite"/>
    </source>
</evidence>
<name>A0ABQ6JQA1_9ACTN</name>
<dbReference type="PROSITE" id="PS50977">
    <property type="entry name" value="HTH_TETR_2"/>
    <property type="match status" value="1"/>
</dbReference>
<dbReference type="PANTHER" id="PTHR30055">
    <property type="entry name" value="HTH-TYPE TRANSCRIPTIONAL REGULATOR RUTR"/>
    <property type="match status" value="1"/>
</dbReference>
<accession>A0ABQ6JQA1</accession>
<dbReference type="PRINTS" id="PR00455">
    <property type="entry name" value="HTHTETR"/>
</dbReference>
<feature type="compositionally biased region" description="Basic residues" evidence="5">
    <location>
        <begin position="236"/>
        <end position="257"/>
    </location>
</feature>
<feature type="compositionally biased region" description="Basic and acidic residues" evidence="5">
    <location>
        <begin position="264"/>
        <end position="277"/>
    </location>
</feature>
<feature type="region of interest" description="Disordered" evidence="5">
    <location>
        <begin position="192"/>
        <end position="306"/>
    </location>
</feature>
<gene>
    <name evidence="7" type="ORF">GCM10025868_41010</name>
</gene>
<dbReference type="InterPro" id="IPR050109">
    <property type="entry name" value="HTH-type_TetR-like_transc_reg"/>
</dbReference>
<feature type="DNA-binding region" description="H-T-H motif" evidence="4">
    <location>
        <begin position="32"/>
        <end position="51"/>
    </location>
</feature>
<keyword evidence="2 4" id="KW-0238">DNA-binding</keyword>
<dbReference type="InterPro" id="IPR001647">
    <property type="entry name" value="HTH_TetR"/>
</dbReference>
<evidence type="ECO:0000256" key="2">
    <source>
        <dbReference type="ARBA" id="ARBA00023125"/>
    </source>
</evidence>
<evidence type="ECO:0000256" key="3">
    <source>
        <dbReference type="ARBA" id="ARBA00023163"/>
    </source>
</evidence>
<evidence type="ECO:0000313" key="7">
    <source>
        <dbReference type="EMBL" id="GMA88851.1"/>
    </source>
</evidence>
<dbReference type="PANTHER" id="PTHR30055:SF234">
    <property type="entry name" value="HTH-TYPE TRANSCRIPTIONAL REGULATOR BETI"/>
    <property type="match status" value="1"/>
</dbReference>
<evidence type="ECO:0000259" key="6">
    <source>
        <dbReference type="PROSITE" id="PS50977"/>
    </source>
</evidence>
<evidence type="ECO:0000313" key="8">
    <source>
        <dbReference type="Proteomes" id="UP001157017"/>
    </source>
</evidence>
<dbReference type="EMBL" id="BSUZ01000001">
    <property type="protein sequence ID" value="GMA88851.1"/>
    <property type="molecule type" value="Genomic_DNA"/>
</dbReference>
<comment type="caution">
    <text evidence="7">The sequence shown here is derived from an EMBL/GenBank/DDBJ whole genome shotgun (WGS) entry which is preliminary data.</text>
</comment>
<reference evidence="8" key="1">
    <citation type="journal article" date="2019" name="Int. J. Syst. Evol. Microbiol.">
        <title>The Global Catalogue of Microorganisms (GCM) 10K type strain sequencing project: providing services to taxonomists for standard genome sequencing and annotation.</title>
        <authorList>
            <consortium name="The Broad Institute Genomics Platform"/>
            <consortium name="The Broad Institute Genome Sequencing Center for Infectious Disease"/>
            <person name="Wu L."/>
            <person name="Ma J."/>
        </authorList>
    </citation>
    <scope>NUCLEOTIDE SEQUENCE [LARGE SCALE GENOMIC DNA]</scope>
    <source>
        <strain evidence="8">NBRC 108730</strain>
    </source>
</reference>
<evidence type="ECO:0000256" key="4">
    <source>
        <dbReference type="PROSITE-ProRule" id="PRU00335"/>
    </source>
</evidence>